<evidence type="ECO:0000259" key="3">
    <source>
        <dbReference type="Pfam" id="PF13439"/>
    </source>
</evidence>
<feature type="region of interest" description="Disordered" evidence="1">
    <location>
        <begin position="1"/>
        <end position="22"/>
    </location>
</feature>
<sequence>MSAPNFREMPSRSPNKKPMNNFPKVTLLTRHYRSRGGLEKWANLLAQGFAKRGCPVDILTADAAPTTPLHPLMNIHTLPLTRWGKMKAFDRQCQKWAKSPIIFGIDRTTHQTHLRAGNGVHKTYLEQRKTFENYSPLKEALNPLNKTILHLEKKAFESPLLKTLFTNSHMVKNEILRHYNVSPEKIEVIHNGAHLKEKDFNEWTLKKQKVAEELFLDPAKYHFLFVGSGYQRKGLSFLLKALSLLPNRDFHLSVVGKEREIERFMTCANQLGLSKHVSFFGPRADVTPFYQLADSLVIPSIYDPFANVTVEALSMGLFVVSSKYNGGYEVLQEESGTVIEALQDPDSLKEALMTAMMHPKTWVRSQTIRESVKHLDLSNQVSSIIDLTLERL</sequence>
<feature type="domain" description="Glycosyl transferase family 1" evidence="2">
    <location>
        <begin position="211"/>
        <end position="359"/>
    </location>
</feature>
<dbReference type="Proteomes" id="UP001194714">
    <property type="component" value="Unassembled WGS sequence"/>
</dbReference>
<dbReference type="PANTHER" id="PTHR12526:SF623">
    <property type="entry name" value="WABG"/>
    <property type="match status" value="1"/>
</dbReference>
<feature type="domain" description="Glycosyltransferase subfamily 4-like N-terminal" evidence="3">
    <location>
        <begin position="36"/>
        <end position="195"/>
    </location>
</feature>
<dbReference type="InterPro" id="IPR028098">
    <property type="entry name" value="Glyco_trans_4-like_N"/>
</dbReference>
<evidence type="ECO:0000313" key="5">
    <source>
        <dbReference type="Proteomes" id="UP001194714"/>
    </source>
</evidence>
<reference evidence="4 5" key="1">
    <citation type="submission" date="2020-01" db="EMBL/GenBank/DDBJ databases">
        <title>Draft genome sequence of Cand. Neptunochlamydia vexilliferae K9.</title>
        <authorList>
            <person name="Schulz F."/>
            <person name="Koestlbacher S."/>
            <person name="Wascher F."/>
            <person name="Pizzetti I."/>
            <person name="Horn M."/>
        </authorList>
    </citation>
    <scope>NUCLEOTIDE SEQUENCE [LARGE SCALE GENOMIC DNA]</scope>
    <source>
        <strain evidence="4 5">K9</strain>
    </source>
</reference>
<dbReference type="Pfam" id="PF00534">
    <property type="entry name" value="Glycos_transf_1"/>
    <property type="match status" value="1"/>
</dbReference>
<evidence type="ECO:0008006" key="6">
    <source>
        <dbReference type="Google" id="ProtNLM"/>
    </source>
</evidence>
<dbReference type="EMBL" id="JAAEJV010000015">
    <property type="protein sequence ID" value="MBF5059229.1"/>
    <property type="molecule type" value="Genomic_DNA"/>
</dbReference>
<dbReference type="PANTHER" id="PTHR12526">
    <property type="entry name" value="GLYCOSYLTRANSFERASE"/>
    <property type="match status" value="1"/>
</dbReference>
<dbReference type="Gene3D" id="3.40.50.2000">
    <property type="entry name" value="Glycogen Phosphorylase B"/>
    <property type="match status" value="2"/>
</dbReference>
<organism evidence="4 5">
    <name type="scientific">Candidatus Neptunichlamydia vexilliferae</name>
    <dbReference type="NCBI Taxonomy" id="1651774"/>
    <lineage>
        <taxon>Bacteria</taxon>
        <taxon>Pseudomonadati</taxon>
        <taxon>Chlamydiota</taxon>
        <taxon>Chlamydiia</taxon>
        <taxon>Parachlamydiales</taxon>
        <taxon>Simkaniaceae</taxon>
        <taxon>Candidatus Neptunichlamydia</taxon>
    </lineage>
</organism>
<evidence type="ECO:0000256" key="1">
    <source>
        <dbReference type="SAM" id="MobiDB-lite"/>
    </source>
</evidence>
<protein>
    <recommendedName>
        <fullName evidence="6">Lipopolysaccharide core biosynthesis protein RfaG</fullName>
    </recommendedName>
</protein>
<evidence type="ECO:0000313" key="4">
    <source>
        <dbReference type="EMBL" id="MBF5059229.1"/>
    </source>
</evidence>
<comment type="caution">
    <text evidence="4">The sequence shown here is derived from an EMBL/GenBank/DDBJ whole genome shotgun (WGS) entry which is preliminary data.</text>
</comment>
<dbReference type="SUPFAM" id="SSF53756">
    <property type="entry name" value="UDP-Glycosyltransferase/glycogen phosphorylase"/>
    <property type="match status" value="1"/>
</dbReference>
<proteinExistence type="predicted"/>
<evidence type="ECO:0000259" key="2">
    <source>
        <dbReference type="Pfam" id="PF00534"/>
    </source>
</evidence>
<name>A0ABS0AZ34_9BACT</name>
<keyword evidence="5" id="KW-1185">Reference proteome</keyword>
<dbReference type="Pfam" id="PF13439">
    <property type="entry name" value="Glyco_transf_4"/>
    <property type="match status" value="1"/>
</dbReference>
<accession>A0ABS0AZ34</accession>
<gene>
    <name evidence="4" type="ORF">NEPTK9_000738</name>
</gene>
<dbReference type="InterPro" id="IPR001296">
    <property type="entry name" value="Glyco_trans_1"/>
</dbReference>
<dbReference type="CDD" id="cd03801">
    <property type="entry name" value="GT4_PimA-like"/>
    <property type="match status" value="1"/>
</dbReference>